<dbReference type="InterPro" id="IPR014745">
    <property type="entry name" value="MHC_II_a/b_N"/>
</dbReference>
<dbReference type="AlphaFoldDB" id="A0A8J4ULJ0"/>
<feature type="non-terminal residue" evidence="3">
    <location>
        <position position="1"/>
    </location>
</feature>
<dbReference type="GO" id="GO:0019882">
    <property type="term" value="P:antigen processing and presentation"/>
    <property type="evidence" value="ECO:0007669"/>
    <property type="project" value="InterPro"/>
</dbReference>
<dbReference type="GO" id="GO:0042613">
    <property type="term" value="C:MHC class II protein complex"/>
    <property type="evidence" value="ECO:0007669"/>
    <property type="project" value="InterPro"/>
</dbReference>
<evidence type="ECO:0000313" key="4">
    <source>
        <dbReference type="Proteomes" id="UP000727407"/>
    </source>
</evidence>
<sequence length="90" mass="10664">GFYYEMRFQCIHSSRDLSDMVLLHTQTYNKIRFLWFNSTVGKFQGSTPFGIYNAERFNNNTVNLELWRTNVNAICKPNVQRYYPAINDPS</sequence>
<feature type="domain" description="MHC class II beta chain N-terminal" evidence="2">
    <location>
        <begin position="8"/>
        <end position="83"/>
    </location>
</feature>
<dbReference type="Proteomes" id="UP000727407">
    <property type="component" value="Unassembled WGS sequence"/>
</dbReference>
<keyword evidence="1" id="KW-0325">Glycoprotein</keyword>
<dbReference type="Gene3D" id="3.10.320.10">
    <property type="entry name" value="Class II Histocompatibility Antigen, M Beta Chain, Chain B, domain 1"/>
    <property type="match status" value="1"/>
</dbReference>
<dbReference type="InterPro" id="IPR011162">
    <property type="entry name" value="MHC_I/II-like_Ag-recog"/>
</dbReference>
<dbReference type="EMBL" id="QNUK01000059">
    <property type="protein sequence ID" value="KAF5904299.1"/>
    <property type="molecule type" value="Genomic_DNA"/>
</dbReference>
<evidence type="ECO:0000313" key="3">
    <source>
        <dbReference type="EMBL" id="KAF5904299.1"/>
    </source>
</evidence>
<dbReference type="GO" id="GO:0006955">
    <property type="term" value="P:immune response"/>
    <property type="evidence" value="ECO:0007669"/>
    <property type="project" value="InterPro"/>
</dbReference>
<organism evidence="3 4">
    <name type="scientific">Clarias magur</name>
    <name type="common">Asian catfish</name>
    <name type="synonym">Macropteronotus magur</name>
    <dbReference type="NCBI Taxonomy" id="1594786"/>
    <lineage>
        <taxon>Eukaryota</taxon>
        <taxon>Metazoa</taxon>
        <taxon>Chordata</taxon>
        <taxon>Craniata</taxon>
        <taxon>Vertebrata</taxon>
        <taxon>Euteleostomi</taxon>
        <taxon>Actinopterygii</taxon>
        <taxon>Neopterygii</taxon>
        <taxon>Teleostei</taxon>
        <taxon>Ostariophysi</taxon>
        <taxon>Siluriformes</taxon>
        <taxon>Clariidae</taxon>
        <taxon>Clarias</taxon>
    </lineage>
</organism>
<dbReference type="SMART" id="SM00921">
    <property type="entry name" value="MHC_II_beta"/>
    <property type="match status" value="1"/>
</dbReference>
<gene>
    <name evidence="3" type="primary">leloDAB</name>
    <name evidence="3" type="ORF">DAT39_005984</name>
</gene>
<dbReference type="Pfam" id="PF00969">
    <property type="entry name" value="MHC_II_beta"/>
    <property type="match status" value="1"/>
</dbReference>
<dbReference type="InterPro" id="IPR000353">
    <property type="entry name" value="MHC_II_b_N"/>
</dbReference>
<proteinExistence type="predicted"/>
<accession>A0A8J4ULJ0</accession>
<evidence type="ECO:0000256" key="1">
    <source>
        <dbReference type="ARBA" id="ARBA00023180"/>
    </source>
</evidence>
<reference evidence="3" key="1">
    <citation type="submission" date="2020-07" db="EMBL/GenBank/DDBJ databases">
        <title>Clarias magur genome sequencing, assembly and annotation.</title>
        <authorList>
            <person name="Kushwaha B."/>
            <person name="Kumar R."/>
            <person name="Das P."/>
            <person name="Joshi C.G."/>
            <person name="Kumar D."/>
            <person name="Nagpure N.S."/>
            <person name="Pandey M."/>
            <person name="Agarwal S."/>
            <person name="Srivastava S."/>
            <person name="Singh M."/>
            <person name="Sahoo L."/>
            <person name="Jayasankar P."/>
            <person name="Meher P.K."/>
            <person name="Koringa P.G."/>
            <person name="Iquebal M.A."/>
            <person name="Das S.P."/>
            <person name="Bit A."/>
            <person name="Patnaik S."/>
            <person name="Patel N."/>
            <person name="Shah T.M."/>
            <person name="Hinsu A."/>
            <person name="Jena J.K."/>
        </authorList>
    </citation>
    <scope>NUCLEOTIDE SEQUENCE</scope>
    <source>
        <strain evidence="3">CIFAMagur01</strain>
        <tissue evidence="3">Testis</tissue>
    </source>
</reference>
<evidence type="ECO:0000259" key="2">
    <source>
        <dbReference type="SMART" id="SM00921"/>
    </source>
</evidence>
<dbReference type="OrthoDB" id="9940220at2759"/>
<dbReference type="SUPFAM" id="SSF54452">
    <property type="entry name" value="MHC antigen-recognition domain"/>
    <property type="match status" value="1"/>
</dbReference>
<feature type="non-terminal residue" evidence="3">
    <location>
        <position position="90"/>
    </location>
</feature>
<protein>
    <submittedName>
        <fullName evidence="3">MHC class II beta chain</fullName>
    </submittedName>
</protein>
<comment type="caution">
    <text evidence="3">The sequence shown here is derived from an EMBL/GenBank/DDBJ whole genome shotgun (WGS) entry which is preliminary data.</text>
</comment>
<name>A0A8J4ULJ0_CLAMG</name>
<keyword evidence="4" id="KW-1185">Reference proteome</keyword>